<comment type="similarity">
    <text evidence="1 6">Belongs to the glycosyl hydrolase 43 family.</text>
</comment>
<evidence type="ECO:0000313" key="10">
    <source>
        <dbReference type="EMBL" id="KFE70498.1"/>
    </source>
</evidence>
<dbReference type="InterPro" id="IPR023296">
    <property type="entry name" value="Glyco_hydro_beta-prop_sf"/>
</dbReference>
<feature type="signal peptide" evidence="8">
    <location>
        <begin position="1"/>
        <end position="19"/>
    </location>
</feature>
<dbReference type="AlphaFoldDB" id="A0A085WS35"/>
<feature type="active site" description="Proton acceptor" evidence="4">
    <location>
        <position position="61"/>
    </location>
</feature>
<feature type="active site" description="Proton donor" evidence="4">
    <location>
        <position position="227"/>
    </location>
</feature>
<evidence type="ECO:0000256" key="3">
    <source>
        <dbReference type="ARBA" id="ARBA00023295"/>
    </source>
</evidence>
<evidence type="ECO:0000256" key="4">
    <source>
        <dbReference type="PIRSR" id="PIRSR606710-1"/>
    </source>
</evidence>
<dbReference type="Gene3D" id="2.60.120.200">
    <property type="match status" value="1"/>
</dbReference>
<dbReference type="GO" id="GO:0004553">
    <property type="term" value="F:hydrolase activity, hydrolyzing O-glycosyl compounds"/>
    <property type="evidence" value="ECO:0007669"/>
    <property type="project" value="InterPro"/>
</dbReference>
<dbReference type="Pfam" id="PF04616">
    <property type="entry name" value="Glyco_hydro_43"/>
    <property type="match status" value="1"/>
</dbReference>
<feature type="domain" description="Beta-xylosidase C-terminal Concanavalin A-like" evidence="9">
    <location>
        <begin position="351"/>
        <end position="504"/>
    </location>
</feature>
<dbReference type="Proteomes" id="UP000028725">
    <property type="component" value="Unassembled WGS sequence"/>
</dbReference>
<keyword evidence="2 6" id="KW-0378">Hydrolase</keyword>
<proteinExistence type="inferred from homology"/>
<accession>A0A085WS35</accession>
<feature type="region of interest" description="Disordered" evidence="7">
    <location>
        <begin position="26"/>
        <end position="55"/>
    </location>
</feature>
<dbReference type="CDD" id="cd08999">
    <property type="entry name" value="GH43_ABN-like"/>
    <property type="match status" value="1"/>
</dbReference>
<dbReference type="EMBL" id="JMCB01000003">
    <property type="protein sequence ID" value="KFE70498.1"/>
    <property type="molecule type" value="Genomic_DNA"/>
</dbReference>
<evidence type="ECO:0000256" key="5">
    <source>
        <dbReference type="PIRSR" id="PIRSR606710-2"/>
    </source>
</evidence>
<dbReference type="PANTHER" id="PTHR42812:SF5">
    <property type="entry name" value="ENDO-ARABINASE"/>
    <property type="match status" value="1"/>
</dbReference>
<evidence type="ECO:0000313" key="11">
    <source>
        <dbReference type="Proteomes" id="UP000028725"/>
    </source>
</evidence>
<dbReference type="RefSeq" id="WP_044185654.1">
    <property type="nucleotide sequence ID" value="NZ_JMCB01000003.1"/>
</dbReference>
<dbReference type="SUPFAM" id="SSF75005">
    <property type="entry name" value="Arabinanase/levansucrase/invertase"/>
    <property type="match status" value="1"/>
</dbReference>
<keyword evidence="11" id="KW-1185">Reference proteome</keyword>
<evidence type="ECO:0000256" key="1">
    <source>
        <dbReference type="ARBA" id="ARBA00009865"/>
    </source>
</evidence>
<evidence type="ECO:0000256" key="2">
    <source>
        <dbReference type="ARBA" id="ARBA00022801"/>
    </source>
</evidence>
<dbReference type="PROSITE" id="PS51257">
    <property type="entry name" value="PROKAR_LIPOPROTEIN"/>
    <property type="match status" value="1"/>
</dbReference>
<dbReference type="PANTHER" id="PTHR42812">
    <property type="entry name" value="BETA-XYLOSIDASE"/>
    <property type="match status" value="1"/>
</dbReference>
<dbReference type="STRING" id="394096.DB31_5540"/>
<evidence type="ECO:0000256" key="7">
    <source>
        <dbReference type="SAM" id="MobiDB-lite"/>
    </source>
</evidence>
<dbReference type="InterPro" id="IPR013320">
    <property type="entry name" value="ConA-like_dom_sf"/>
</dbReference>
<dbReference type="InterPro" id="IPR041542">
    <property type="entry name" value="GH43_C2"/>
</dbReference>
<dbReference type="Pfam" id="PF17851">
    <property type="entry name" value="GH43_C2"/>
    <property type="match status" value="1"/>
</dbReference>
<feature type="site" description="Important for catalytic activity, responsible for pKa modulation of the active site Glu and correct orientation of both the proton donor and substrate" evidence="5">
    <location>
        <position position="167"/>
    </location>
</feature>
<dbReference type="OrthoDB" id="9760116at2"/>
<evidence type="ECO:0000259" key="9">
    <source>
        <dbReference type="Pfam" id="PF17851"/>
    </source>
</evidence>
<reference evidence="10 11" key="1">
    <citation type="submission" date="2014-04" db="EMBL/GenBank/DDBJ databases">
        <title>Genome assembly of Hyalangium minutum DSM 14724.</title>
        <authorList>
            <person name="Sharma G."/>
            <person name="Subramanian S."/>
        </authorList>
    </citation>
    <scope>NUCLEOTIDE SEQUENCE [LARGE SCALE GENOMIC DNA]</scope>
    <source>
        <strain evidence="10 11">DSM 14724</strain>
    </source>
</reference>
<dbReference type="Gene3D" id="2.115.10.20">
    <property type="entry name" value="Glycosyl hydrolase domain, family 43"/>
    <property type="match status" value="1"/>
</dbReference>
<protein>
    <submittedName>
        <fullName evidence="10">Beta-xylosidase</fullName>
    </submittedName>
</protein>
<evidence type="ECO:0000256" key="6">
    <source>
        <dbReference type="RuleBase" id="RU361187"/>
    </source>
</evidence>
<keyword evidence="8" id="KW-0732">Signal</keyword>
<feature type="compositionally biased region" description="Pro residues" evidence="7">
    <location>
        <begin position="34"/>
        <end position="48"/>
    </location>
</feature>
<name>A0A085WS35_9BACT</name>
<evidence type="ECO:0000256" key="8">
    <source>
        <dbReference type="SAM" id="SignalP"/>
    </source>
</evidence>
<organism evidence="10 11">
    <name type="scientific">Hyalangium minutum</name>
    <dbReference type="NCBI Taxonomy" id="394096"/>
    <lineage>
        <taxon>Bacteria</taxon>
        <taxon>Pseudomonadati</taxon>
        <taxon>Myxococcota</taxon>
        <taxon>Myxococcia</taxon>
        <taxon>Myxococcales</taxon>
        <taxon>Cystobacterineae</taxon>
        <taxon>Archangiaceae</taxon>
        <taxon>Hyalangium</taxon>
    </lineage>
</organism>
<dbReference type="InterPro" id="IPR051795">
    <property type="entry name" value="Glycosyl_Hydrlase_43"/>
</dbReference>
<feature type="chain" id="PRO_5001800206" evidence="8">
    <location>
        <begin position="20"/>
        <end position="535"/>
    </location>
</feature>
<gene>
    <name evidence="10" type="ORF">DB31_5540</name>
</gene>
<dbReference type="GO" id="GO:0005975">
    <property type="term" value="P:carbohydrate metabolic process"/>
    <property type="evidence" value="ECO:0007669"/>
    <property type="project" value="InterPro"/>
</dbReference>
<dbReference type="SUPFAM" id="SSF49899">
    <property type="entry name" value="Concanavalin A-like lectins/glucanases"/>
    <property type="match status" value="1"/>
</dbReference>
<sequence>MRARRVLLSTALFSLSLLAALSASSCTEDKQPPVENPPEQPPPPPPPLQITNPVLPGDYADPSVVRVGDEYWASATSSEWAPQFPLLKSRDLLNWEQVGHIFQTPPEWSEANYWAPELVVDQGRTFVIYTAKKKGGPLCVGVATAPSVSGPYTDRGPLVCQELGSIDGAMIRDENNKLYLVWKEDGNSRGLPTPFWAQPLSEDGTQLVGEKKAILMNDVPWEGQLIEGPHLIKRNGWFYVFYAGAGCCGKGCNYGVGVARSKKLLDGWEKNPLNPIMKNNESFKCPGHGSVVTDTLGRDYFLYHAYRVTDSVYAGRQGVLDQITWGEDGWPTINSRRGVGGQVLAKPPAWSDEFTTEMMTQGWQWPNGRKPMTSISNGVLTLAPPADRAMDMMGGVLARSSPSGNYTAVAILDRTGLGAETAAGLSAFGDPENAIVVALRGPKVELWRRQGNAQQLVTTVDAPAAGDTLHLRVTARTGYLFQFAVSPDGSTWTNVGGDQNGEFLPPWDRAVRVALTVGGAAGASARFDSLRITPE</sequence>
<comment type="caution">
    <text evidence="10">The sequence shown here is derived from an EMBL/GenBank/DDBJ whole genome shotgun (WGS) entry which is preliminary data.</text>
</comment>
<dbReference type="InterPro" id="IPR006710">
    <property type="entry name" value="Glyco_hydro_43"/>
</dbReference>
<keyword evidence="3 6" id="KW-0326">Glycosidase</keyword>